<evidence type="ECO:0000313" key="1">
    <source>
        <dbReference type="EMBL" id="TCP47258.1"/>
    </source>
</evidence>
<dbReference type="Gene3D" id="3.40.50.150">
    <property type="entry name" value="Vaccinia Virus protein VP39"/>
    <property type="match status" value="1"/>
</dbReference>
<dbReference type="SUPFAM" id="SSF53335">
    <property type="entry name" value="S-adenosyl-L-methionine-dependent methyltransferases"/>
    <property type="match status" value="1"/>
</dbReference>
<keyword evidence="2" id="KW-1185">Reference proteome</keyword>
<accession>A0A4R2QG04</accession>
<dbReference type="AlphaFoldDB" id="A0A4R2QG04"/>
<evidence type="ECO:0000313" key="2">
    <source>
        <dbReference type="Proteomes" id="UP000294911"/>
    </source>
</evidence>
<gene>
    <name evidence="1" type="ORF">EV191_11252</name>
</gene>
<comment type="caution">
    <text evidence="1">The sequence shown here is derived from an EMBL/GenBank/DDBJ whole genome shotgun (WGS) entry which is preliminary data.</text>
</comment>
<proteinExistence type="predicted"/>
<dbReference type="Proteomes" id="UP000294911">
    <property type="component" value="Unassembled WGS sequence"/>
</dbReference>
<organism evidence="1 2">
    <name type="scientific">Tamaricihabitans halophyticus</name>
    <dbReference type="NCBI Taxonomy" id="1262583"/>
    <lineage>
        <taxon>Bacteria</taxon>
        <taxon>Bacillati</taxon>
        <taxon>Actinomycetota</taxon>
        <taxon>Actinomycetes</taxon>
        <taxon>Pseudonocardiales</taxon>
        <taxon>Pseudonocardiaceae</taxon>
        <taxon>Tamaricihabitans</taxon>
    </lineage>
</organism>
<dbReference type="GO" id="GO:0008168">
    <property type="term" value="F:methyltransferase activity"/>
    <property type="evidence" value="ECO:0007669"/>
    <property type="project" value="UniProtKB-KW"/>
</dbReference>
<dbReference type="EMBL" id="SLXQ01000012">
    <property type="protein sequence ID" value="TCP47258.1"/>
    <property type="molecule type" value="Genomic_DNA"/>
</dbReference>
<name>A0A4R2QG04_9PSEU</name>
<dbReference type="InterPro" id="IPR006764">
    <property type="entry name" value="SAM_dep_MeTrfase_SAV2177_type"/>
</dbReference>
<dbReference type="PIRSF" id="PIRSF017393">
    <property type="entry name" value="MTase_SAV2177"/>
    <property type="match status" value="1"/>
</dbReference>
<dbReference type="Pfam" id="PF04672">
    <property type="entry name" value="Methyltransf_19"/>
    <property type="match status" value="1"/>
</dbReference>
<protein>
    <submittedName>
        <fullName evidence="1">S-adenosyl methyltransferase</fullName>
    </submittedName>
</protein>
<keyword evidence="1" id="KW-0489">Methyltransferase</keyword>
<dbReference type="InterPro" id="IPR029063">
    <property type="entry name" value="SAM-dependent_MTases_sf"/>
</dbReference>
<sequence>MYDYLLGGKDHYEADRQLVKAVEQMVPNIEQFARVNRQFMMRAVRWCATTGGVTQFLDCGSGLPTAQNVHQVAARYQGEAKVVYVDHDPIVAAHGRAILSENDRTHFVQADFREPEALLANPTVRTELDWSKPICLVHGFTLHHIDNPVDVMATLVAALPPGSFVVLSHVHRPDGSAEHANLVDRIHERAREGGLHVWFRSRAEIEALFAGLEVMEPGVVRLVDWWPAGPQELVEPWDQLSLGGLGRKPE</sequence>
<reference evidence="1 2" key="1">
    <citation type="submission" date="2019-03" db="EMBL/GenBank/DDBJ databases">
        <title>Genomic Encyclopedia of Type Strains, Phase IV (KMG-IV): sequencing the most valuable type-strain genomes for metagenomic binning, comparative biology and taxonomic classification.</title>
        <authorList>
            <person name="Goeker M."/>
        </authorList>
    </citation>
    <scope>NUCLEOTIDE SEQUENCE [LARGE SCALE GENOMIC DNA]</scope>
    <source>
        <strain evidence="1 2">DSM 45765</strain>
    </source>
</reference>
<keyword evidence="1" id="KW-0808">Transferase</keyword>
<dbReference type="GO" id="GO:0032259">
    <property type="term" value="P:methylation"/>
    <property type="evidence" value="ECO:0007669"/>
    <property type="project" value="UniProtKB-KW"/>
</dbReference>